<dbReference type="Proteomes" id="UP000191905">
    <property type="component" value="Unassembled WGS sequence"/>
</dbReference>
<dbReference type="STRING" id="1873176.BFN67_22015"/>
<comment type="caution">
    <text evidence="1">The sequence shown here is derived from an EMBL/GenBank/DDBJ whole genome shotgun (WGS) entry which is preliminary data.</text>
</comment>
<dbReference type="AlphaFoldDB" id="A0A1V8RMQ4"/>
<gene>
    <name evidence="1" type="ORF">BFN67_22015</name>
</gene>
<evidence type="ECO:0000313" key="2">
    <source>
        <dbReference type="Proteomes" id="UP000191905"/>
    </source>
</evidence>
<organism evidence="1 2">
    <name type="scientific">Manganibacter manganicus</name>
    <dbReference type="NCBI Taxonomy" id="1873176"/>
    <lineage>
        <taxon>Bacteria</taxon>
        <taxon>Pseudomonadati</taxon>
        <taxon>Pseudomonadota</taxon>
        <taxon>Alphaproteobacteria</taxon>
        <taxon>Hyphomicrobiales</taxon>
        <taxon>Phyllobacteriaceae</taxon>
        <taxon>Manganibacter</taxon>
    </lineage>
</organism>
<dbReference type="Gene3D" id="3.40.50.12580">
    <property type="match status" value="1"/>
</dbReference>
<dbReference type="OrthoDB" id="8437129at2"/>
<keyword evidence="2" id="KW-1185">Reference proteome</keyword>
<evidence type="ECO:0000313" key="1">
    <source>
        <dbReference type="EMBL" id="OQM74434.1"/>
    </source>
</evidence>
<accession>A0A1V8RMQ4</accession>
<proteinExistence type="predicted"/>
<name>A0A1V8RMQ4_9HYPH</name>
<dbReference type="EMBL" id="MDET01000031">
    <property type="protein sequence ID" value="OQM74434.1"/>
    <property type="molecule type" value="Genomic_DNA"/>
</dbReference>
<dbReference type="InterPro" id="IPR043148">
    <property type="entry name" value="TagF_C"/>
</dbReference>
<reference evidence="1 2" key="1">
    <citation type="journal article" date="2016" name="Int. J. Syst. Evol. Microbiol.">
        <title>Pseudaminobacter manganicus sp. nov., isolated from sludge of a manganese mine.</title>
        <authorList>
            <person name="Li J."/>
            <person name="Huang J."/>
            <person name="Liao S."/>
            <person name="Wang G."/>
        </authorList>
    </citation>
    <scope>NUCLEOTIDE SEQUENCE [LARGE SCALE GENOMIC DNA]</scope>
    <source>
        <strain evidence="1 2">JH-7</strain>
    </source>
</reference>
<dbReference type="RefSeq" id="WP_080920760.1">
    <property type="nucleotide sequence ID" value="NZ_MDET01000031.1"/>
</dbReference>
<protein>
    <recommendedName>
        <fullName evidence="3">Glycerophosphotransferase</fullName>
    </recommendedName>
</protein>
<evidence type="ECO:0008006" key="3">
    <source>
        <dbReference type="Google" id="ProtNLM"/>
    </source>
</evidence>
<sequence length="385" mass="43935">MKVVFLYLAQFHQVLHTFPIAMEMARSSPDIEVHLAAATPVHLAYMRELSSLYPDAKVSYDLLYLPAPVRRWMRATQRSVSPKKLTLLLNLRYLRGFDGIVVPERTSLFLRKFDMRGTRLIWTGHGAGDRGSGFTANVGQFDFVLLPGEKLARRHKQLENVSDDGYGIGGYAKFDLVEKLAASRPPLFDNGRKTVVYNPHFWPSLSSWHRIGFNVLDFFAESREYNLIFAPHLRLFDPPRAEKYAPFEKYRGFDHMKIDLGSTNSIDMTYTLDADIYLGDVSSQIAEFMLRPRPAVFLNTLHVDWRDDPNYRFWQLGVVTDGVEGLRKALAVAVETHPAFEEKQRAYFEETYQLRPGEPSAPRGAAVIADYLRRQGKNAPAASAR</sequence>